<keyword evidence="5" id="KW-1185">Reference proteome</keyword>
<dbReference type="AlphaFoldDB" id="A0A916TZ37"/>
<name>A0A916TZ37_9HYPH</name>
<dbReference type="GO" id="GO:0035556">
    <property type="term" value="P:intracellular signal transduction"/>
    <property type="evidence" value="ECO:0007669"/>
    <property type="project" value="InterPro"/>
</dbReference>
<keyword evidence="2" id="KW-0812">Transmembrane</keyword>
<proteinExistence type="predicted"/>
<dbReference type="InterPro" id="IPR001054">
    <property type="entry name" value="A/G_cyclase"/>
</dbReference>
<dbReference type="Gene3D" id="3.30.70.1230">
    <property type="entry name" value="Nucleotide cyclase"/>
    <property type="match status" value="1"/>
</dbReference>
<organism evidence="4 5">
    <name type="scientific">Chelatococcus reniformis</name>
    <dbReference type="NCBI Taxonomy" id="1494448"/>
    <lineage>
        <taxon>Bacteria</taxon>
        <taxon>Pseudomonadati</taxon>
        <taxon>Pseudomonadota</taxon>
        <taxon>Alphaproteobacteria</taxon>
        <taxon>Hyphomicrobiales</taxon>
        <taxon>Chelatococcaceae</taxon>
        <taxon>Chelatococcus</taxon>
    </lineage>
</organism>
<comment type="caution">
    <text evidence="4">The sequence shown here is derived from an EMBL/GenBank/DDBJ whole genome shotgun (WGS) entry which is preliminary data.</text>
</comment>
<dbReference type="GO" id="GO:0006171">
    <property type="term" value="P:cAMP biosynthetic process"/>
    <property type="evidence" value="ECO:0007669"/>
    <property type="project" value="TreeGrafter"/>
</dbReference>
<accession>A0A916TZ37</accession>
<dbReference type="InterPro" id="IPR050697">
    <property type="entry name" value="Adenylyl/Guanylyl_Cyclase_3/4"/>
</dbReference>
<reference evidence="4" key="2">
    <citation type="submission" date="2020-09" db="EMBL/GenBank/DDBJ databases">
        <authorList>
            <person name="Sun Q."/>
            <person name="Zhou Y."/>
        </authorList>
    </citation>
    <scope>NUCLEOTIDE SEQUENCE</scope>
    <source>
        <strain evidence="4">CGMCC 1.12919</strain>
    </source>
</reference>
<feature type="domain" description="Guanylate cyclase" evidence="3">
    <location>
        <begin position="27"/>
        <end position="141"/>
    </location>
</feature>
<keyword evidence="2" id="KW-1133">Transmembrane helix</keyword>
<dbReference type="PANTHER" id="PTHR43081:SF19">
    <property type="entry name" value="PH-SENSITIVE ADENYLATE CYCLASE RV1264"/>
    <property type="match status" value="1"/>
</dbReference>
<dbReference type="RefSeq" id="WP_210324435.1">
    <property type="nucleotide sequence ID" value="NZ_BMGG01000001.1"/>
</dbReference>
<dbReference type="InterPro" id="IPR029787">
    <property type="entry name" value="Nucleotide_cyclase"/>
</dbReference>
<evidence type="ECO:0000313" key="5">
    <source>
        <dbReference type="Proteomes" id="UP000637002"/>
    </source>
</evidence>
<feature type="transmembrane region" description="Helical" evidence="2">
    <location>
        <begin position="216"/>
        <end position="234"/>
    </location>
</feature>
<gene>
    <name evidence="4" type="ORF">GCM10010994_09360</name>
</gene>
<keyword evidence="2" id="KW-0472">Membrane</keyword>
<evidence type="ECO:0000313" key="4">
    <source>
        <dbReference type="EMBL" id="GGC52363.1"/>
    </source>
</evidence>
<sequence>MGVIKPTAAPWPEPREGAGTLKRRMAVIVAADVAGYSRLVAEDEEGTLRRLAEYRTLFDGCIARHGGRIFNTAGDSVMSQFDSVVEAVRAAVDIQTTLRSRNLSFAPGRRLEFRMGITVGDVVERDGDLLGDGVNIAARLQSLAAPGGICVSRTVHEAVTTKVPVSFRDLGPQTLKHIPTPVHAYMVAWPGERVEAPTATAGRPARRGGGRMPWGALRWMLVALAIVFIVLPTLRLVRRTIEKEGGMLASGEIVVPPRAAGEGGGAKPPETKPVDVKPTDRKPAGGGPAKAAKPALPADPSAAFAQLARDPKPVANASTVAELYHNARVLETKGDALGARRAYLTLVRLPGEFIDPQLRLAALLRIQDGRAGAREVYADLAASNPARAVQLVYVQQLPPAERRSKIEALVADDPGFIPGWYALAGVYGDESGSVPTLTERRLEYDALDRVLSADEDGKLAPFFLDQRMRAEWVDNAKRRKAAIEARFNGASTRPTASFRRGDQGWLAAVTLPEPATGIAYRIGDSGAFVPVAAAESADSGSRKPTATANFNLPADQTRTTVYLSYNDLSGGHAGPFPIPFDPREALAANQRQVLELTSGSWLDWAADRDLVYFNHLIVYRCALKEARIGFGDGPIDMALPLPPCDEIKPYGVPADARVSVPVPADVTGVSVALTYADGSPSEVRTFERP</sequence>
<feature type="compositionally biased region" description="Basic and acidic residues" evidence="1">
    <location>
        <begin position="269"/>
        <end position="283"/>
    </location>
</feature>
<dbReference type="Pfam" id="PF00211">
    <property type="entry name" value="Guanylate_cyc"/>
    <property type="match status" value="1"/>
</dbReference>
<evidence type="ECO:0000259" key="3">
    <source>
        <dbReference type="PROSITE" id="PS50125"/>
    </source>
</evidence>
<dbReference type="SUPFAM" id="SSF55073">
    <property type="entry name" value="Nucleotide cyclase"/>
    <property type="match status" value="1"/>
</dbReference>
<evidence type="ECO:0000256" key="2">
    <source>
        <dbReference type="SAM" id="Phobius"/>
    </source>
</evidence>
<reference evidence="4" key="1">
    <citation type="journal article" date="2014" name="Int. J. Syst. Evol. Microbiol.">
        <title>Complete genome sequence of Corynebacterium casei LMG S-19264T (=DSM 44701T), isolated from a smear-ripened cheese.</title>
        <authorList>
            <consortium name="US DOE Joint Genome Institute (JGI-PGF)"/>
            <person name="Walter F."/>
            <person name="Albersmeier A."/>
            <person name="Kalinowski J."/>
            <person name="Ruckert C."/>
        </authorList>
    </citation>
    <scope>NUCLEOTIDE SEQUENCE</scope>
    <source>
        <strain evidence="4">CGMCC 1.12919</strain>
    </source>
</reference>
<dbReference type="EMBL" id="BMGG01000001">
    <property type="protein sequence ID" value="GGC52363.1"/>
    <property type="molecule type" value="Genomic_DNA"/>
</dbReference>
<feature type="region of interest" description="Disordered" evidence="1">
    <location>
        <begin position="258"/>
        <end position="297"/>
    </location>
</feature>
<evidence type="ECO:0000256" key="1">
    <source>
        <dbReference type="SAM" id="MobiDB-lite"/>
    </source>
</evidence>
<dbReference type="CDD" id="cd07302">
    <property type="entry name" value="CHD"/>
    <property type="match status" value="1"/>
</dbReference>
<protein>
    <recommendedName>
        <fullName evidence="3">Guanylate cyclase domain-containing protein</fullName>
    </recommendedName>
</protein>
<dbReference type="Proteomes" id="UP000637002">
    <property type="component" value="Unassembled WGS sequence"/>
</dbReference>
<dbReference type="PANTHER" id="PTHR43081">
    <property type="entry name" value="ADENYLATE CYCLASE, TERMINAL-DIFFERENTIATION SPECIFIC-RELATED"/>
    <property type="match status" value="1"/>
</dbReference>
<dbReference type="GO" id="GO:0004016">
    <property type="term" value="F:adenylate cyclase activity"/>
    <property type="evidence" value="ECO:0007669"/>
    <property type="project" value="UniProtKB-ARBA"/>
</dbReference>
<dbReference type="PROSITE" id="PS50125">
    <property type="entry name" value="GUANYLATE_CYCLASE_2"/>
    <property type="match status" value="1"/>
</dbReference>